<dbReference type="Gene3D" id="3.90.190.20">
    <property type="entry name" value="Mur ligase, C-terminal domain"/>
    <property type="match status" value="1"/>
</dbReference>
<dbReference type="InterPro" id="IPR036615">
    <property type="entry name" value="Mur_ligase_C_dom_sf"/>
</dbReference>
<organism evidence="15 16">
    <name type="scientific">Kitasatospora cystarginea</name>
    <dbReference type="NCBI Taxonomy" id="58350"/>
    <lineage>
        <taxon>Bacteria</taxon>
        <taxon>Bacillati</taxon>
        <taxon>Actinomycetota</taxon>
        <taxon>Actinomycetes</taxon>
        <taxon>Kitasatosporales</taxon>
        <taxon>Streptomycetaceae</taxon>
        <taxon>Kitasatospora</taxon>
    </lineage>
</organism>
<feature type="domain" description="Mur ligase C-terminal" evidence="13">
    <location>
        <begin position="318"/>
        <end position="443"/>
    </location>
</feature>
<evidence type="ECO:0000259" key="13">
    <source>
        <dbReference type="Pfam" id="PF02875"/>
    </source>
</evidence>
<dbReference type="PANTHER" id="PTHR43024">
    <property type="entry name" value="UDP-N-ACETYLMURAMOYL-TRIPEPTIDE--D-ALANYL-D-ALANINE LIGASE"/>
    <property type="match status" value="1"/>
</dbReference>
<evidence type="ECO:0000256" key="11">
    <source>
        <dbReference type="RuleBase" id="RU004136"/>
    </source>
</evidence>
<keyword evidence="7 10" id="KW-0573">Peptidoglycan synthesis</keyword>
<keyword evidence="4 10" id="KW-0547">Nucleotide-binding</keyword>
<feature type="domain" description="Mur ligase N-terminal catalytic" evidence="12">
    <location>
        <begin position="33"/>
        <end position="90"/>
    </location>
</feature>
<sequence>MVPMTLQEIAEAVGGALHDAPDADVVVDRPGVIDSRLVEPGALFIALPGERTDGHRFAEAAARAGAAAVLAARPVGVPAIVVPDVQDAMGDLARAVLGRLKSPTVIALTGSAGKTSTKDLLAQVLETMDTTVATPLSFNGEIGLPLTVMRADENTRLLVLEMGSRGMGHIAYLTGIVPPKVGLVLNVGTAHVGEFGGGKDSIAAAKGELVEALPADGLAVLNADDPYVMSMAPRTSAPVLTFGLEAGDVRAVDVELDAAGRPSFTLTHQGEKARVALGLHGAHHVANASAAAAVAIGLGASVQKVAKALSSARQLTPGRMDVTERPDGVTVINDAFNANPDSMAVALAALVAMAADGRRAVAVLGEMRELGEESEAHHAELGRLVSQSGVTDLIAVGGAEAALVHAGAVEGGATSTLVPNRDAALDLLLTYLKPGDVVLIKGSHSVGLEDTAMRLTKLDAVGIVG</sequence>
<comment type="pathway">
    <text evidence="10 11">Cell wall biogenesis; peptidoglycan biosynthesis.</text>
</comment>
<evidence type="ECO:0000256" key="9">
    <source>
        <dbReference type="ARBA" id="ARBA00023316"/>
    </source>
</evidence>
<evidence type="ECO:0000256" key="8">
    <source>
        <dbReference type="ARBA" id="ARBA00023306"/>
    </source>
</evidence>
<evidence type="ECO:0000313" key="16">
    <source>
        <dbReference type="Proteomes" id="UP001500305"/>
    </source>
</evidence>
<feature type="domain" description="Mur ligase central" evidence="14">
    <location>
        <begin position="109"/>
        <end position="295"/>
    </location>
</feature>
<comment type="caution">
    <text evidence="15">The sequence shown here is derived from an EMBL/GenBank/DDBJ whole genome shotgun (WGS) entry which is preliminary data.</text>
</comment>
<keyword evidence="8 10" id="KW-0131">Cell cycle</keyword>
<dbReference type="InterPro" id="IPR000713">
    <property type="entry name" value="Mur_ligase_N"/>
</dbReference>
<dbReference type="Gene3D" id="3.40.1190.10">
    <property type="entry name" value="Mur-like, catalytic domain"/>
    <property type="match status" value="1"/>
</dbReference>
<keyword evidence="6 10" id="KW-0133">Cell shape</keyword>
<dbReference type="EC" id="6.3.2.10" evidence="10 11"/>
<evidence type="ECO:0000256" key="4">
    <source>
        <dbReference type="ARBA" id="ARBA00022741"/>
    </source>
</evidence>
<dbReference type="PANTHER" id="PTHR43024:SF1">
    <property type="entry name" value="UDP-N-ACETYLMURAMOYL-TRIPEPTIDE--D-ALANYL-D-ALANINE LIGASE"/>
    <property type="match status" value="1"/>
</dbReference>
<dbReference type="Pfam" id="PF02875">
    <property type="entry name" value="Mur_ligase_C"/>
    <property type="match status" value="1"/>
</dbReference>
<dbReference type="InterPro" id="IPR013221">
    <property type="entry name" value="Mur_ligase_cen"/>
</dbReference>
<dbReference type="EMBL" id="BAAATR010000059">
    <property type="protein sequence ID" value="GAA2277664.1"/>
    <property type="molecule type" value="Genomic_DNA"/>
</dbReference>
<dbReference type="NCBIfam" id="TIGR01143">
    <property type="entry name" value="murF"/>
    <property type="match status" value="1"/>
</dbReference>
<evidence type="ECO:0000256" key="1">
    <source>
        <dbReference type="ARBA" id="ARBA00022490"/>
    </source>
</evidence>
<name>A0ABP5RVT8_9ACTN</name>
<dbReference type="GO" id="GO:0016874">
    <property type="term" value="F:ligase activity"/>
    <property type="evidence" value="ECO:0007669"/>
    <property type="project" value="UniProtKB-KW"/>
</dbReference>
<dbReference type="InterPro" id="IPR004101">
    <property type="entry name" value="Mur_ligase_C"/>
</dbReference>
<comment type="similarity">
    <text evidence="10">Belongs to the MurCDEF family. MurF subfamily.</text>
</comment>
<evidence type="ECO:0000256" key="6">
    <source>
        <dbReference type="ARBA" id="ARBA00022960"/>
    </source>
</evidence>
<evidence type="ECO:0000256" key="7">
    <source>
        <dbReference type="ARBA" id="ARBA00022984"/>
    </source>
</evidence>
<comment type="function">
    <text evidence="10 11">Involved in cell wall formation. Catalyzes the final step in the synthesis of UDP-N-acetylmuramoyl-pentapeptide, the precursor of murein.</text>
</comment>
<evidence type="ECO:0000256" key="2">
    <source>
        <dbReference type="ARBA" id="ARBA00022598"/>
    </source>
</evidence>
<comment type="subcellular location">
    <subcellularLocation>
        <location evidence="10 11">Cytoplasm</location>
    </subcellularLocation>
</comment>
<evidence type="ECO:0000256" key="10">
    <source>
        <dbReference type="HAMAP-Rule" id="MF_02019"/>
    </source>
</evidence>
<dbReference type="SUPFAM" id="SSF53244">
    <property type="entry name" value="MurD-like peptide ligases, peptide-binding domain"/>
    <property type="match status" value="1"/>
</dbReference>
<dbReference type="RefSeq" id="WP_344640999.1">
    <property type="nucleotide sequence ID" value="NZ_BAAATR010000059.1"/>
</dbReference>
<dbReference type="SUPFAM" id="SSF53623">
    <property type="entry name" value="MurD-like peptide ligases, catalytic domain"/>
    <property type="match status" value="1"/>
</dbReference>
<dbReference type="Pfam" id="PF01225">
    <property type="entry name" value="Mur_ligase"/>
    <property type="match status" value="1"/>
</dbReference>
<proteinExistence type="inferred from homology"/>
<protein>
    <recommendedName>
        <fullName evidence="10 11">UDP-N-acetylmuramoyl-tripeptide--D-alanyl-D-alanine ligase</fullName>
        <ecNumber evidence="10 11">6.3.2.10</ecNumber>
    </recommendedName>
    <alternativeName>
        <fullName evidence="10">D-alanyl-D-alanine-adding enzyme</fullName>
    </alternativeName>
</protein>
<dbReference type="InterPro" id="IPR036565">
    <property type="entry name" value="Mur-like_cat_sf"/>
</dbReference>
<comment type="catalytic activity">
    <reaction evidence="10 11">
        <text>D-alanyl-D-alanine + UDP-N-acetyl-alpha-D-muramoyl-L-alanyl-gamma-D-glutamyl-meso-2,6-diaminopimelate + ATP = UDP-N-acetyl-alpha-D-muramoyl-L-alanyl-gamma-D-glutamyl-meso-2,6-diaminopimeloyl-D-alanyl-D-alanine + ADP + phosphate + H(+)</text>
        <dbReference type="Rhea" id="RHEA:28374"/>
        <dbReference type="ChEBI" id="CHEBI:15378"/>
        <dbReference type="ChEBI" id="CHEBI:30616"/>
        <dbReference type="ChEBI" id="CHEBI:43474"/>
        <dbReference type="ChEBI" id="CHEBI:57822"/>
        <dbReference type="ChEBI" id="CHEBI:61386"/>
        <dbReference type="ChEBI" id="CHEBI:83905"/>
        <dbReference type="ChEBI" id="CHEBI:456216"/>
        <dbReference type="EC" id="6.3.2.10"/>
    </reaction>
</comment>
<keyword evidence="16" id="KW-1185">Reference proteome</keyword>
<dbReference type="Gene3D" id="3.40.1390.10">
    <property type="entry name" value="MurE/MurF, N-terminal domain"/>
    <property type="match status" value="1"/>
</dbReference>
<dbReference type="InterPro" id="IPR035911">
    <property type="entry name" value="MurE/MurF_N"/>
</dbReference>
<evidence type="ECO:0000256" key="3">
    <source>
        <dbReference type="ARBA" id="ARBA00022618"/>
    </source>
</evidence>
<evidence type="ECO:0000313" key="15">
    <source>
        <dbReference type="EMBL" id="GAA2277664.1"/>
    </source>
</evidence>
<reference evidence="16" key="1">
    <citation type="journal article" date="2019" name="Int. J. Syst. Evol. Microbiol.">
        <title>The Global Catalogue of Microorganisms (GCM) 10K type strain sequencing project: providing services to taxonomists for standard genome sequencing and annotation.</title>
        <authorList>
            <consortium name="The Broad Institute Genomics Platform"/>
            <consortium name="The Broad Institute Genome Sequencing Center for Infectious Disease"/>
            <person name="Wu L."/>
            <person name="Ma J."/>
        </authorList>
    </citation>
    <scope>NUCLEOTIDE SEQUENCE [LARGE SCALE GENOMIC DNA]</scope>
    <source>
        <strain evidence="16">JCM 7356</strain>
    </source>
</reference>
<evidence type="ECO:0000256" key="5">
    <source>
        <dbReference type="ARBA" id="ARBA00022840"/>
    </source>
</evidence>
<keyword evidence="3 10" id="KW-0132">Cell division</keyword>
<dbReference type="InterPro" id="IPR051046">
    <property type="entry name" value="MurCDEF_CellWall_CoF430Synth"/>
</dbReference>
<feature type="binding site" evidence="10">
    <location>
        <begin position="110"/>
        <end position="116"/>
    </location>
    <ligand>
        <name>ATP</name>
        <dbReference type="ChEBI" id="CHEBI:30616"/>
    </ligand>
</feature>
<evidence type="ECO:0000259" key="12">
    <source>
        <dbReference type="Pfam" id="PF01225"/>
    </source>
</evidence>
<keyword evidence="5 10" id="KW-0067">ATP-binding</keyword>
<keyword evidence="9 10" id="KW-0961">Cell wall biogenesis/degradation</keyword>
<dbReference type="Pfam" id="PF08245">
    <property type="entry name" value="Mur_ligase_M"/>
    <property type="match status" value="1"/>
</dbReference>
<keyword evidence="1 10" id="KW-0963">Cytoplasm</keyword>
<gene>
    <name evidence="10" type="primary">murF</name>
    <name evidence="15" type="ORF">GCM10010430_74410</name>
</gene>
<evidence type="ECO:0000259" key="14">
    <source>
        <dbReference type="Pfam" id="PF08245"/>
    </source>
</evidence>
<keyword evidence="2 10" id="KW-0436">Ligase</keyword>
<accession>A0ABP5RVT8</accession>
<dbReference type="Proteomes" id="UP001500305">
    <property type="component" value="Unassembled WGS sequence"/>
</dbReference>
<dbReference type="InterPro" id="IPR005863">
    <property type="entry name" value="UDP-N-AcMur_synth"/>
</dbReference>
<dbReference type="HAMAP" id="MF_02019">
    <property type="entry name" value="MurF"/>
    <property type="match status" value="1"/>
</dbReference>
<dbReference type="SUPFAM" id="SSF63418">
    <property type="entry name" value="MurE/MurF N-terminal domain"/>
    <property type="match status" value="1"/>
</dbReference>